<reference evidence="2 3" key="1">
    <citation type="submission" date="2020-02" db="EMBL/GenBank/DDBJ databases">
        <authorList>
            <person name="Ma Q."/>
            <person name="Huang Y."/>
            <person name="Song X."/>
            <person name="Pei D."/>
        </authorList>
    </citation>
    <scope>NUCLEOTIDE SEQUENCE [LARGE SCALE GENOMIC DNA]</scope>
    <source>
        <strain evidence="2">Sxm20200214</strain>
        <tissue evidence="2">Leaf</tissue>
    </source>
</reference>
<feature type="compositionally biased region" description="Basic residues" evidence="1">
    <location>
        <begin position="39"/>
        <end position="49"/>
    </location>
</feature>
<proteinExistence type="predicted"/>
<gene>
    <name evidence="2" type="ORF">Bca52824_089164</name>
</gene>
<dbReference type="Proteomes" id="UP000886595">
    <property type="component" value="Unassembled WGS sequence"/>
</dbReference>
<evidence type="ECO:0000313" key="2">
    <source>
        <dbReference type="EMBL" id="KAG2249536.1"/>
    </source>
</evidence>
<accession>A0A8X7PCR2</accession>
<feature type="region of interest" description="Disordered" evidence="1">
    <location>
        <begin position="1"/>
        <end position="49"/>
    </location>
</feature>
<protein>
    <submittedName>
        <fullName evidence="2">Uncharacterized protein</fullName>
    </submittedName>
</protein>
<feature type="compositionally biased region" description="Low complexity" evidence="1">
    <location>
        <begin position="1"/>
        <end position="11"/>
    </location>
</feature>
<evidence type="ECO:0000313" key="3">
    <source>
        <dbReference type="Proteomes" id="UP000886595"/>
    </source>
</evidence>
<evidence type="ECO:0000256" key="1">
    <source>
        <dbReference type="SAM" id="MobiDB-lite"/>
    </source>
</evidence>
<dbReference type="EMBL" id="JAAMPC010000017">
    <property type="protein sequence ID" value="KAG2249536.1"/>
    <property type="molecule type" value="Genomic_DNA"/>
</dbReference>
<comment type="caution">
    <text evidence="2">The sequence shown here is derived from an EMBL/GenBank/DDBJ whole genome shotgun (WGS) entry which is preliminary data.</text>
</comment>
<keyword evidence="3" id="KW-1185">Reference proteome</keyword>
<organism evidence="2 3">
    <name type="scientific">Brassica carinata</name>
    <name type="common">Ethiopian mustard</name>
    <name type="synonym">Abyssinian cabbage</name>
    <dbReference type="NCBI Taxonomy" id="52824"/>
    <lineage>
        <taxon>Eukaryota</taxon>
        <taxon>Viridiplantae</taxon>
        <taxon>Streptophyta</taxon>
        <taxon>Embryophyta</taxon>
        <taxon>Tracheophyta</taxon>
        <taxon>Spermatophyta</taxon>
        <taxon>Magnoliopsida</taxon>
        <taxon>eudicotyledons</taxon>
        <taxon>Gunneridae</taxon>
        <taxon>Pentapetalae</taxon>
        <taxon>rosids</taxon>
        <taxon>malvids</taxon>
        <taxon>Brassicales</taxon>
        <taxon>Brassicaceae</taxon>
        <taxon>Brassiceae</taxon>
        <taxon>Brassica</taxon>
    </lineage>
</organism>
<sequence length="49" mass="5838">MQIERASSPAPRRQRRREEIHFQWSDLTLDRKPQPPSPTKKKPSTNRTP</sequence>
<name>A0A8X7PCR2_BRACI</name>
<dbReference type="AlphaFoldDB" id="A0A8X7PCR2"/>